<gene>
    <name evidence="8" type="primary">isg20</name>
</gene>
<dbReference type="Proteomes" id="UP000221080">
    <property type="component" value="Chromosome 8"/>
</dbReference>
<evidence type="ECO:0000256" key="3">
    <source>
        <dbReference type="ARBA" id="ARBA00022801"/>
    </source>
</evidence>
<dbReference type="Gene3D" id="3.30.420.10">
    <property type="entry name" value="Ribonuclease H-like superfamily/Ribonuclease H"/>
    <property type="match status" value="1"/>
</dbReference>
<keyword evidence="4" id="KW-0269">Exonuclease</keyword>
<dbReference type="InterPro" id="IPR047021">
    <property type="entry name" value="REXO1/3/4-like"/>
</dbReference>
<dbReference type="GO" id="GO:0003676">
    <property type="term" value="F:nucleic acid binding"/>
    <property type="evidence" value="ECO:0007669"/>
    <property type="project" value="InterPro"/>
</dbReference>
<reference evidence="8" key="2">
    <citation type="submission" date="2025-08" db="UniProtKB">
        <authorList>
            <consortium name="RefSeq"/>
        </authorList>
    </citation>
    <scope>IDENTIFICATION</scope>
    <source>
        <tissue evidence="8">Blood</tissue>
    </source>
</reference>
<dbReference type="PANTHER" id="PTHR12801:SF57">
    <property type="entry name" value="APOPTOSIS-ENHANCING NUCLEASE"/>
    <property type="match status" value="1"/>
</dbReference>
<dbReference type="AlphaFoldDB" id="A0A2D0REF3"/>
<dbReference type="GO" id="GO:0005730">
    <property type="term" value="C:nucleolus"/>
    <property type="evidence" value="ECO:0007669"/>
    <property type="project" value="UniProtKB-ARBA"/>
</dbReference>
<accession>A0A2D0REF3</accession>
<dbReference type="SMART" id="SM00479">
    <property type="entry name" value="EXOIII"/>
    <property type="match status" value="1"/>
</dbReference>
<evidence type="ECO:0000259" key="6">
    <source>
        <dbReference type="SMART" id="SM00479"/>
    </source>
</evidence>
<keyword evidence="5" id="KW-0539">Nucleus</keyword>
<evidence type="ECO:0000313" key="7">
    <source>
        <dbReference type="Proteomes" id="UP000221080"/>
    </source>
</evidence>
<reference evidence="7" key="1">
    <citation type="journal article" date="2016" name="Nat. Commun.">
        <title>The channel catfish genome sequence provides insights into the evolution of scale formation in teleosts.</title>
        <authorList>
            <person name="Liu Z."/>
            <person name="Liu S."/>
            <person name="Yao J."/>
            <person name="Bao L."/>
            <person name="Zhang J."/>
            <person name="Li Y."/>
            <person name="Jiang C."/>
            <person name="Sun L."/>
            <person name="Wang R."/>
            <person name="Zhang Y."/>
            <person name="Zhou T."/>
            <person name="Zeng Q."/>
            <person name="Fu Q."/>
            <person name="Gao S."/>
            <person name="Li N."/>
            <person name="Koren S."/>
            <person name="Jiang Y."/>
            <person name="Zimin A."/>
            <person name="Xu P."/>
            <person name="Phillippy A.M."/>
            <person name="Geng X."/>
            <person name="Song L."/>
            <person name="Sun F."/>
            <person name="Li C."/>
            <person name="Wang X."/>
            <person name="Chen A."/>
            <person name="Jin Y."/>
            <person name="Yuan Z."/>
            <person name="Yang Y."/>
            <person name="Tan S."/>
            <person name="Peatman E."/>
            <person name="Lu J."/>
            <person name="Qin Z."/>
            <person name="Dunham R."/>
            <person name="Li Z."/>
            <person name="Sonstegard T."/>
            <person name="Feng J."/>
            <person name="Danzmann R.G."/>
            <person name="Schroeder S."/>
            <person name="Scheffler B."/>
            <person name="Duke M.V."/>
            <person name="Ballard L."/>
            <person name="Kucuktas H."/>
            <person name="Kaltenboeck L."/>
            <person name="Liu H."/>
            <person name="Armbruster J."/>
            <person name="Xie Y."/>
            <person name="Kirby M.L."/>
            <person name="Tian Y."/>
            <person name="Flanagan M.E."/>
            <person name="Mu W."/>
            <person name="Waldbieser G.C."/>
        </authorList>
    </citation>
    <scope>NUCLEOTIDE SEQUENCE [LARGE SCALE GENOMIC DNA]</scope>
    <source>
        <strain evidence="7">SDA103</strain>
    </source>
</reference>
<dbReference type="SUPFAM" id="SSF53098">
    <property type="entry name" value="Ribonuclease H-like"/>
    <property type="match status" value="1"/>
</dbReference>
<name>A0A2D0REF3_ICTPU</name>
<evidence type="ECO:0000256" key="5">
    <source>
        <dbReference type="ARBA" id="ARBA00023242"/>
    </source>
</evidence>
<keyword evidence="3" id="KW-0378">Hydrolase</keyword>
<protein>
    <submittedName>
        <fullName evidence="8">Apoptosis-enhancing nuclease</fullName>
    </submittedName>
</protein>
<dbReference type="InterPro" id="IPR012337">
    <property type="entry name" value="RNaseH-like_sf"/>
</dbReference>
<keyword evidence="2" id="KW-0540">Nuclease</keyword>
<dbReference type="OrthoDB" id="16516at2759"/>
<evidence type="ECO:0000313" key="8">
    <source>
        <dbReference type="RefSeq" id="XP_017328922.1"/>
    </source>
</evidence>
<dbReference type="KEGG" id="ipu:108268446"/>
<dbReference type="InterPro" id="IPR036397">
    <property type="entry name" value="RNaseH_sf"/>
</dbReference>
<comment type="subcellular location">
    <subcellularLocation>
        <location evidence="1">Nucleus</location>
    </subcellularLocation>
</comment>
<evidence type="ECO:0000256" key="4">
    <source>
        <dbReference type="ARBA" id="ARBA00022839"/>
    </source>
</evidence>
<evidence type="ECO:0000256" key="1">
    <source>
        <dbReference type="ARBA" id="ARBA00004123"/>
    </source>
</evidence>
<dbReference type="FunFam" id="3.30.420.10:FF:000007">
    <property type="entry name" value="Interferon-stimulated exonuclease gene 20"/>
    <property type="match status" value="1"/>
</dbReference>
<dbReference type="InterPro" id="IPR013520">
    <property type="entry name" value="Ribonucl_H"/>
</dbReference>
<keyword evidence="7" id="KW-1185">Reference proteome</keyword>
<evidence type="ECO:0000256" key="2">
    <source>
        <dbReference type="ARBA" id="ARBA00022722"/>
    </source>
</evidence>
<sequence length="325" mass="36369">MSALGPLSNSMDTQSSTICSVLTKTSRRRKVKQKNKKCLKVCQKICQGLKRKQSEVLEQWCLDSPLESTQPWRNKRSRKLGNTQESEWADSLTDSWEADSGFSSEITPPASGRSSPCVGVQPSMLLAMDCEMVGTGVNGQFSELARCSLVNYSGTVIYDKYILPCRPVTDYRTQWSGIKKEHLIKALPYEEARNEILQIIKGKIIIGHALRNDFAALGISISHEMVRDTSTSHLLRQMHGSVSCISLKKLTGSLLNRSIQVDSTGHCSVEDALAALDLYKLVEEEWEKSLQRHVQNSDPATDSTSSLEHYMQDEYWPDSLTDCSE</sequence>
<dbReference type="RefSeq" id="XP_017328922.1">
    <property type="nucleotide sequence ID" value="XM_017473433.3"/>
</dbReference>
<dbReference type="GO" id="GO:0004527">
    <property type="term" value="F:exonuclease activity"/>
    <property type="evidence" value="ECO:0007669"/>
    <property type="project" value="UniProtKB-KW"/>
</dbReference>
<dbReference type="Pfam" id="PF00929">
    <property type="entry name" value="RNase_T"/>
    <property type="match status" value="1"/>
</dbReference>
<dbReference type="PANTHER" id="PTHR12801">
    <property type="entry name" value="RNA EXONUCLEASE REXO1 / RECO3 FAMILY MEMBER-RELATED"/>
    <property type="match status" value="1"/>
</dbReference>
<dbReference type="CTD" id="3669"/>
<proteinExistence type="predicted"/>
<dbReference type="STRING" id="7998.ENSIPUP00000004734"/>
<organism evidence="7 8">
    <name type="scientific">Ictalurus punctatus</name>
    <name type="common">Channel catfish</name>
    <name type="synonym">Silurus punctatus</name>
    <dbReference type="NCBI Taxonomy" id="7998"/>
    <lineage>
        <taxon>Eukaryota</taxon>
        <taxon>Metazoa</taxon>
        <taxon>Chordata</taxon>
        <taxon>Craniata</taxon>
        <taxon>Vertebrata</taxon>
        <taxon>Euteleostomi</taxon>
        <taxon>Actinopterygii</taxon>
        <taxon>Neopterygii</taxon>
        <taxon>Teleostei</taxon>
        <taxon>Ostariophysi</taxon>
        <taxon>Siluriformes</taxon>
        <taxon>Ictaluridae</taxon>
        <taxon>Ictalurus</taxon>
    </lineage>
</organism>
<dbReference type="GeneID" id="108268446"/>
<feature type="domain" description="Exonuclease" evidence="6">
    <location>
        <begin position="124"/>
        <end position="288"/>
    </location>
</feature>